<dbReference type="PRINTS" id="PR02008">
    <property type="entry name" value="RCMTFAMILY"/>
</dbReference>
<dbReference type="PROSITE" id="PS51686">
    <property type="entry name" value="SAM_MT_RSMB_NOP"/>
    <property type="match status" value="1"/>
</dbReference>
<dbReference type="PROSITE" id="PS01153">
    <property type="entry name" value="NOL1_NOP2_SUN"/>
    <property type="match status" value="1"/>
</dbReference>
<proteinExistence type="inferred from homology"/>
<dbReference type="EMBL" id="ML002362">
    <property type="protein sequence ID" value="RKP38482.1"/>
    <property type="molecule type" value="Genomic_DNA"/>
</dbReference>
<evidence type="ECO:0000313" key="13">
    <source>
        <dbReference type="EMBL" id="RKP38482.1"/>
    </source>
</evidence>
<evidence type="ECO:0000256" key="1">
    <source>
        <dbReference type="ARBA" id="ARBA00004604"/>
    </source>
</evidence>
<dbReference type="Gene3D" id="3.30.70.1170">
    <property type="entry name" value="Sun protein, domain 3"/>
    <property type="match status" value="1"/>
</dbReference>
<accession>A0A4P9ZZU5</accession>
<dbReference type="GO" id="GO:0005730">
    <property type="term" value="C:nucleolus"/>
    <property type="evidence" value="ECO:0007669"/>
    <property type="project" value="UniProtKB-SubCell"/>
</dbReference>
<dbReference type="Gene3D" id="3.40.50.150">
    <property type="entry name" value="Vaccinia Virus protein VP39"/>
    <property type="match status" value="1"/>
</dbReference>
<evidence type="ECO:0000313" key="14">
    <source>
        <dbReference type="Proteomes" id="UP000268162"/>
    </source>
</evidence>
<keyword evidence="4 10" id="KW-0489">Methyltransferase</keyword>
<dbReference type="GO" id="GO:0009383">
    <property type="term" value="F:rRNA (cytosine-C5-)-methyltransferase activity"/>
    <property type="evidence" value="ECO:0007669"/>
    <property type="project" value="TreeGrafter"/>
</dbReference>
<dbReference type="InterPro" id="IPR029063">
    <property type="entry name" value="SAM-dependent_MTases_sf"/>
</dbReference>
<comment type="similarity">
    <text evidence="2 10">Belongs to the class I-like SAM-binding methyltransferase superfamily. RsmB/NOP family.</text>
</comment>
<dbReference type="STRING" id="215637.A0A4P9ZZU5"/>
<name>A0A4P9ZZU5_9FUNG</name>
<feature type="compositionally biased region" description="Low complexity" evidence="11">
    <location>
        <begin position="34"/>
        <end position="53"/>
    </location>
</feature>
<dbReference type="AlphaFoldDB" id="A0A4P9ZZU5"/>
<feature type="domain" description="SAM-dependent MTase RsmB/NOP-type" evidence="12">
    <location>
        <begin position="285"/>
        <end position="574"/>
    </location>
</feature>
<evidence type="ECO:0000256" key="10">
    <source>
        <dbReference type="PROSITE-ProRule" id="PRU01023"/>
    </source>
</evidence>
<gene>
    <name evidence="13" type="ORF">BJ085DRAFT_17315</name>
</gene>
<feature type="binding site" evidence="10">
    <location>
        <position position="401"/>
    </location>
    <ligand>
        <name>S-adenosyl-L-methionine</name>
        <dbReference type="ChEBI" id="CHEBI:59789"/>
    </ligand>
</feature>
<dbReference type="FunFam" id="3.30.70.1170:FF:000001">
    <property type="entry name" value="Ribosomal RNA methyltransferase Nop2"/>
    <property type="match status" value="1"/>
</dbReference>
<evidence type="ECO:0000256" key="5">
    <source>
        <dbReference type="ARBA" id="ARBA00022679"/>
    </source>
</evidence>
<dbReference type="PANTHER" id="PTHR22807:SF30">
    <property type="entry name" value="28S RRNA (CYTOSINE(4447)-C(5))-METHYLTRANSFERASE-RELATED"/>
    <property type="match status" value="1"/>
</dbReference>
<evidence type="ECO:0000256" key="2">
    <source>
        <dbReference type="ARBA" id="ARBA00007494"/>
    </source>
</evidence>
<dbReference type="InterPro" id="IPR054728">
    <property type="entry name" value="RsmB-like_ferredoxin"/>
</dbReference>
<evidence type="ECO:0000259" key="12">
    <source>
        <dbReference type="PROSITE" id="PS51686"/>
    </source>
</evidence>
<feature type="region of interest" description="Disordered" evidence="11">
    <location>
        <begin position="1"/>
        <end position="166"/>
    </location>
</feature>
<feature type="compositionally biased region" description="Acidic residues" evidence="11">
    <location>
        <begin position="122"/>
        <end position="161"/>
    </location>
</feature>
<evidence type="ECO:0000256" key="3">
    <source>
        <dbReference type="ARBA" id="ARBA00022517"/>
    </source>
</evidence>
<dbReference type="Pfam" id="PF22458">
    <property type="entry name" value="RsmF-B_ferredox"/>
    <property type="match status" value="1"/>
</dbReference>
<dbReference type="GO" id="GO:0003723">
    <property type="term" value="F:RNA binding"/>
    <property type="evidence" value="ECO:0007669"/>
    <property type="project" value="UniProtKB-UniRule"/>
</dbReference>
<dbReference type="InterPro" id="IPR011023">
    <property type="entry name" value="Nop2p"/>
</dbReference>
<dbReference type="InterPro" id="IPR018314">
    <property type="entry name" value="RsmB/NOL1/NOP2-like_CS"/>
</dbReference>
<evidence type="ECO:0000256" key="6">
    <source>
        <dbReference type="ARBA" id="ARBA00022691"/>
    </source>
</evidence>
<dbReference type="InterPro" id="IPR023267">
    <property type="entry name" value="RCMT"/>
</dbReference>
<keyword evidence="14" id="KW-1185">Reference proteome</keyword>
<feature type="binding site" evidence="10">
    <location>
        <begin position="377"/>
        <end position="383"/>
    </location>
    <ligand>
        <name>S-adenosyl-L-methionine</name>
        <dbReference type="ChEBI" id="CHEBI:59789"/>
    </ligand>
</feature>
<dbReference type="SUPFAM" id="SSF53335">
    <property type="entry name" value="S-adenosyl-L-methionine-dependent methyltransferases"/>
    <property type="match status" value="1"/>
</dbReference>
<comment type="subcellular location">
    <subcellularLocation>
        <location evidence="1">Nucleus</location>
        <location evidence="1">Nucleolus</location>
    </subcellularLocation>
</comment>
<keyword evidence="6 10" id="KW-0949">S-adenosyl-L-methionine</keyword>
<keyword evidence="5 10" id="KW-0808">Transferase</keyword>
<dbReference type="CDD" id="cd02440">
    <property type="entry name" value="AdoMet_MTases"/>
    <property type="match status" value="1"/>
</dbReference>
<evidence type="ECO:0000256" key="9">
    <source>
        <dbReference type="ARBA" id="ARBA00082314"/>
    </source>
</evidence>
<feature type="binding site" evidence="10">
    <location>
        <position position="445"/>
    </location>
    <ligand>
        <name>S-adenosyl-L-methionine</name>
        <dbReference type="ChEBI" id="CHEBI:59789"/>
    </ligand>
</feature>
<feature type="compositionally biased region" description="Acidic residues" evidence="11">
    <location>
        <begin position="88"/>
        <end position="105"/>
    </location>
</feature>
<protein>
    <recommendedName>
        <fullName evidence="9">Nucleolar protein 2</fullName>
    </recommendedName>
</protein>
<evidence type="ECO:0000256" key="4">
    <source>
        <dbReference type="ARBA" id="ARBA00022603"/>
    </source>
</evidence>
<dbReference type="Pfam" id="PF01189">
    <property type="entry name" value="Methyltr_RsmB-F"/>
    <property type="match status" value="1"/>
</dbReference>
<keyword evidence="3" id="KW-0690">Ribosome biogenesis</keyword>
<dbReference type="InterPro" id="IPR001678">
    <property type="entry name" value="MeTrfase_RsmB-F_NOP2_dom"/>
</dbReference>
<dbReference type="GO" id="GO:0070475">
    <property type="term" value="P:rRNA base methylation"/>
    <property type="evidence" value="ECO:0007669"/>
    <property type="project" value="TreeGrafter"/>
</dbReference>
<dbReference type="Proteomes" id="UP000268162">
    <property type="component" value="Unassembled WGS sequence"/>
</dbReference>
<reference evidence="14" key="1">
    <citation type="journal article" date="2018" name="Nat. Microbiol.">
        <title>Leveraging single-cell genomics to expand the fungal tree of life.</title>
        <authorList>
            <person name="Ahrendt S.R."/>
            <person name="Quandt C.A."/>
            <person name="Ciobanu D."/>
            <person name="Clum A."/>
            <person name="Salamov A."/>
            <person name="Andreopoulos B."/>
            <person name="Cheng J.F."/>
            <person name="Woyke T."/>
            <person name="Pelin A."/>
            <person name="Henrissat B."/>
            <person name="Reynolds N.K."/>
            <person name="Benny G.L."/>
            <person name="Smith M.E."/>
            <person name="James T.Y."/>
            <person name="Grigoriev I.V."/>
        </authorList>
    </citation>
    <scope>NUCLEOTIDE SEQUENCE [LARGE SCALE GENOMIC DNA]</scope>
    <source>
        <strain evidence="14">RSA 468</strain>
    </source>
</reference>
<feature type="active site" description="Nucleophile" evidence="10">
    <location>
        <position position="503"/>
    </location>
</feature>
<dbReference type="GO" id="GO:0000470">
    <property type="term" value="P:maturation of LSU-rRNA"/>
    <property type="evidence" value="ECO:0007669"/>
    <property type="project" value="TreeGrafter"/>
</dbReference>
<evidence type="ECO:0000256" key="7">
    <source>
        <dbReference type="ARBA" id="ARBA00022884"/>
    </source>
</evidence>
<dbReference type="InterPro" id="IPR023273">
    <property type="entry name" value="RCMT_NOP2"/>
</dbReference>
<keyword evidence="8" id="KW-0539">Nucleus</keyword>
<evidence type="ECO:0000256" key="11">
    <source>
        <dbReference type="SAM" id="MobiDB-lite"/>
    </source>
</evidence>
<sequence>MGRKSNNKQGVPQDLATEKVKAVPTPAPVPTPTPTKSAPKGKTAKPTPTQAKKSVQEAKPVKAAAPTPTQGPSKSKGRATKNAPPPEPESEVSDDDSLLPSDDEYLSGSEAEQTGGKQLLWDDVDSDADSVGADEFDGASDSELEDSDGDISSGDDDEDADKGDFVTRARRETKRLLKEAAMSQAELEESAMQTNIEDADGDPHLFLDDAENDEESEGADLATVNARIRDVVQILDNFKAMRDPQRSRADYVARLLKDMALYYGYNDYMIEKLFELFPVSEAVEFFEANEIQRPVIIRTNTLRTRKRELAQALIARGVNLEPVGKWSKVGLQIFESPVPVGATPEYLAGHYMIQAASSFLPVMALAPSEHEKVLDMCAAPGGKTTYLASLMKNTGFVLANDANKDRQKALVANIHRLGIHNTAVANYDGREYPKVMGSFDRVLLDAPCSGTGVISKDPSVKVNKSEQDFRMLTRLQKELILAAIDSTNAKSTTGGGYLVYSTCSVTVDENEAVVDYALRKRPNVKLVDTGLDFGQAGFTAFKGQTFLPTLNLTKRYYPHTHNMDGFFVAKFKKISNTIEATQQQSTKNGKK</sequence>
<dbReference type="PRINTS" id="PR02012">
    <property type="entry name" value="RCMTNOP2"/>
</dbReference>
<organism evidence="13 14">
    <name type="scientific">Dimargaris cristalligena</name>
    <dbReference type="NCBI Taxonomy" id="215637"/>
    <lineage>
        <taxon>Eukaryota</taxon>
        <taxon>Fungi</taxon>
        <taxon>Fungi incertae sedis</taxon>
        <taxon>Zoopagomycota</taxon>
        <taxon>Kickxellomycotina</taxon>
        <taxon>Dimargaritomycetes</taxon>
        <taxon>Dimargaritales</taxon>
        <taxon>Dimargaritaceae</taxon>
        <taxon>Dimargaris</taxon>
    </lineage>
</organism>
<evidence type="ECO:0000256" key="8">
    <source>
        <dbReference type="ARBA" id="ARBA00023242"/>
    </source>
</evidence>
<keyword evidence="7 10" id="KW-0694">RNA-binding</keyword>
<feature type="binding site" evidence="10">
    <location>
        <position position="428"/>
    </location>
    <ligand>
        <name>S-adenosyl-L-methionine</name>
        <dbReference type="ChEBI" id="CHEBI:59789"/>
    </ligand>
</feature>
<dbReference type="PANTHER" id="PTHR22807">
    <property type="entry name" value="NOP2 YEAST -RELATED NOL1/NOP2/FMU SUN DOMAIN-CONTAINING"/>
    <property type="match status" value="1"/>
</dbReference>
<dbReference type="InterPro" id="IPR049560">
    <property type="entry name" value="MeTrfase_RsmB-F_NOP2_cat"/>
</dbReference>
<dbReference type="NCBIfam" id="TIGR00446">
    <property type="entry name" value="nop2p"/>
    <property type="match status" value="1"/>
</dbReference>